<comment type="subunit">
    <text evidence="7">Part of the 30S ribosomal subunit. Contacts protein S5. The interaction surface between S4 and S5 is involved in control of translational fidelity.</text>
</comment>
<sequence length="208" mass="23998">MARYTGPVCRMCRRENQKLYLKGLRCETSKCSFERRAYPPGRQGQRRSKPSDYAVQLREKQKLRRSYGLLEKQFRRVFDRANRMQGMTGTNMLVLLERRFDNVVYRLGMAASRAQARQLVTHGHLLINGKKADIASMLVRPGDVISLREKSSNMDVVKASVEAGPSRTLPQWLEFDPEKLVGQVKQLPVREDIVEPVSENLIVELYSR</sequence>
<dbReference type="AlphaFoldDB" id="A0A7W7Y5F9"/>
<dbReference type="Pfam" id="PF00163">
    <property type="entry name" value="Ribosomal_S4"/>
    <property type="match status" value="1"/>
</dbReference>
<dbReference type="FunFam" id="3.10.290.10:FF:000001">
    <property type="entry name" value="30S ribosomal protein S4"/>
    <property type="match status" value="1"/>
</dbReference>
<dbReference type="GO" id="GO:0003735">
    <property type="term" value="F:structural constituent of ribosome"/>
    <property type="evidence" value="ECO:0007669"/>
    <property type="project" value="InterPro"/>
</dbReference>
<evidence type="ECO:0000256" key="6">
    <source>
        <dbReference type="ARBA" id="ARBA00035254"/>
    </source>
</evidence>
<comment type="function">
    <text evidence="7">One of the primary rRNA binding proteins, it binds directly to 16S rRNA where it nucleates assembly of the body of the 30S subunit.</text>
</comment>
<evidence type="ECO:0000256" key="4">
    <source>
        <dbReference type="ARBA" id="ARBA00022980"/>
    </source>
</evidence>
<feature type="domain" description="Small ribosomal subunit protein uS4 N-terminal" evidence="9">
    <location>
        <begin position="3"/>
        <end position="97"/>
    </location>
</feature>
<dbReference type="GO" id="GO:0006412">
    <property type="term" value="P:translation"/>
    <property type="evidence" value="ECO:0007669"/>
    <property type="project" value="UniProtKB-UniRule"/>
</dbReference>
<dbReference type="FunFam" id="1.10.1050.10:FF:000001">
    <property type="entry name" value="30S ribosomal protein S4"/>
    <property type="match status" value="1"/>
</dbReference>
<dbReference type="SMART" id="SM01390">
    <property type="entry name" value="Ribosomal_S4"/>
    <property type="match status" value="1"/>
</dbReference>
<dbReference type="InterPro" id="IPR001912">
    <property type="entry name" value="Ribosomal_uS4_N"/>
</dbReference>
<evidence type="ECO:0000259" key="8">
    <source>
        <dbReference type="SMART" id="SM00363"/>
    </source>
</evidence>
<dbReference type="NCBIfam" id="TIGR01017">
    <property type="entry name" value="rpsD_bact"/>
    <property type="match status" value="1"/>
</dbReference>
<evidence type="ECO:0000256" key="5">
    <source>
        <dbReference type="ARBA" id="ARBA00023274"/>
    </source>
</evidence>
<accession>A0A7W7Y5F9</accession>
<keyword evidence="3 7" id="KW-0694">RNA-binding</keyword>
<dbReference type="InterPro" id="IPR002942">
    <property type="entry name" value="S4_RNA-bd"/>
</dbReference>
<proteinExistence type="inferred from homology"/>
<dbReference type="GO" id="GO:0019843">
    <property type="term" value="F:rRNA binding"/>
    <property type="evidence" value="ECO:0007669"/>
    <property type="project" value="UniProtKB-UniRule"/>
</dbReference>
<feature type="domain" description="RNA-binding S4" evidence="8">
    <location>
        <begin position="98"/>
        <end position="162"/>
    </location>
</feature>
<keyword evidence="2 7" id="KW-0699">rRNA-binding</keyword>
<keyword evidence="11" id="KW-1185">Reference proteome</keyword>
<keyword evidence="4 7" id="KW-0689">Ribosomal protein</keyword>
<organism evidence="10 11">
    <name type="scientific">Desulfurispira natronophila</name>
    <dbReference type="NCBI Taxonomy" id="682562"/>
    <lineage>
        <taxon>Bacteria</taxon>
        <taxon>Pseudomonadati</taxon>
        <taxon>Chrysiogenota</taxon>
        <taxon>Chrysiogenia</taxon>
        <taxon>Chrysiogenales</taxon>
        <taxon>Chrysiogenaceae</taxon>
        <taxon>Desulfurispira</taxon>
    </lineage>
</organism>
<evidence type="ECO:0000313" key="10">
    <source>
        <dbReference type="EMBL" id="MBB5022430.1"/>
    </source>
</evidence>
<name>A0A7W7Y5F9_9BACT</name>
<evidence type="ECO:0000313" key="11">
    <source>
        <dbReference type="Proteomes" id="UP000528322"/>
    </source>
</evidence>
<evidence type="ECO:0000259" key="9">
    <source>
        <dbReference type="SMART" id="SM01390"/>
    </source>
</evidence>
<comment type="caution">
    <text evidence="10">The sequence shown here is derived from an EMBL/GenBank/DDBJ whole genome shotgun (WGS) entry which is preliminary data.</text>
</comment>
<dbReference type="CDD" id="cd00165">
    <property type="entry name" value="S4"/>
    <property type="match status" value="1"/>
</dbReference>
<comment type="function">
    <text evidence="7">With S5 and S12 plays an important role in translational accuracy.</text>
</comment>
<comment type="similarity">
    <text evidence="1 7">Belongs to the universal ribosomal protein uS4 family.</text>
</comment>
<dbReference type="PANTHER" id="PTHR11831:SF4">
    <property type="entry name" value="SMALL RIBOSOMAL SUBUNIT PROTEIN US4M"/>
    <property type="match status" value="1"/>
</dbReference>
<dbReference type="EMBL" id="JACHID010000010">
    <property type="protein sequence ID" value="MBB5022430.1"/>
    <property type="molecule type" value="Genomic_DNA"/>
</dbReference>
<evidence type="ECO:0000256" key="3">
    <source>
        <dbReference type="ARBA" id="ARBA00022884"/>
    </source>
</evidence>
<dbReference type="HAMAP" id="MF_01306_B">
    <property type="entry name" value="Ribosomal_uS4_B"/>
    <property type="match status" value="1"/>
</dbReference>
<dbReference type="InterPro" id="IPR022801">
    <property type="entry name" value="Ribosomal_uS4"/>
</dbReference>
<dbReference type="RefSeq" id="WP_183732919.1">
    <property type="nucleotide sequence ID" value="NZ_JACHID010000010.1"/>
</dbReference>
<dbReference type="NCBIfam" id="NF003717">
    <property type="entry name" value="PRK05327.1"/>
    <property type="match status" value="1"/>
</dbReference>
<evidence type="ECO:0000256" key="2">
    <source>
        <dbReference type="ARBA" id="ARBA00022730"/>
    </source>
</evidence>
<dbReference type="Gene3D" id="1.10.1050.10">
    <property type="entry name" value="Ribosomal Protein S4 Delta 41, Chain A, domain 1"/>
    <property type="match status" value="1"/>
</dbReference>
<dbReference type="SUPFAM" id="SSF55174">
    <property type="entry name" value="Alpha-L RNA-binding motif"/>
    <property type="match status" value="1"/>
</dbReference>
<dbReference type="GO" id="GO:0042274">
    <property type="term" value="P:ribosomal small subunit biogenesis"/>
    <property type="evidence" value="ECO:0007669"/>
    <property type="project" value="TreeGrafter"/>
</dbReference>
<dbReference type="SMART" id="SM00363">
    <property type="entry name" value="S4"/>
    <property type="match status" value="1"/>
</dbReference>
<dbReference type="PANTHER" id="PTHR11831">
    <property type="entry name" value="30S 40S RIBOSOMAL PROTEIN"/>
    <property type="match status" value="1"/>
</dbReference>
<keyword evidence="5 7" id="KW-0687">Ribonucleoprotein</keyword>
<reference evidence="10 11" key="1">
    <citation type="submission" date="2020-08" db="EMBL/GenBank/DDBJ databases">
        <title>Genomic Encyclopedia of Type Strains, Phase IV (KMG-IV): sequencing the most valuable type-strain genomes for metagenomic binning, comparative biology and taxonomic classification.</title>
        <authorList>
            <person name="Goeker M."/>
        </authorList>
    </citation>
    <scope>NUCLEOTIDE SEQUENCE [LARGE SCALE GENOMIC DNA]</scope>
    <source>
        <strain evidence="10 11">DSM 22071</strain>
    </source>
</reference>
<dbReference type="InterPro" id="IPR036986">
    <property type="entry name" value="S4_RNA-bd_sf"/>
</dbReference>
<dbReference type="Proteomes" id="UP000528322">
    <property type="component" value="Unassembled WGS sequence"/>
</dbReference>
<evidence type="ECO:0000256" key="1">
    <source>
        <dbReference type="ARBA" id="ARBA00007465"/>
    </source>
</evidence>
<protein>
    <recommendedName>
        <fullName evidence="6 7">Small ribosomal subunit protein uS4</fullName>
    </recommendedName>
</protein>
<dbReference type="Gene3D" id="3.10.290.10">
    <property type="entry name" value="RNA-binding S4 domain"/>
    <property type="match status" value="1"/>
</dbReference>
<evidence type="ECO:0000256" key="7">
    <source>
        <dbReference type="HAMAP-Rule" id="MF_01306"/>
    </source>
</evidence>
<dbReference type="GO" id="GO:0015935">
    <property type="term" value="C:small ribosomal subunit"/>
    <property type="evidence" value="ECO:0007669"/>
    <property type="project" value="InterPro"/>
</dbReference>
<dbReference type="InterPro" id="IPR005709">
    <property type="entry name" value="Ribosomal_uS4_bac-type"/>
</dbReference>
<dbReference type="PROSITE" id="PS50889">
    <property type="entry name" value="S4"/>
    <property type="match status" value="1"/>
</dbReference>
<dbReference type="Pfam" id="PF01479">
    <property type="entry name" value="S4"/>
    <property type="match status" value="1"/>
</dbReference>
<gene>
    <name evidence="7" type="primary">rpsD</name>
    <name evidence="10" type="ORF">HNR37_001765</name>
</gene>